<reference evidence="3 4" key="1">
    <citation type="submission" date="2018-03" db="EMBL/GenBank/DDBJ databases">
        <title>Draft genome of Nitrosomonas supralitoralis APG5.</title>
        <authorList>
            <person name="Urakawa H."/>
            <person name="Lopez J.V."/>
        </authorList>
    </citation>
    <scope>NUCLEOTIDE SEQUENCE [LARGE SCALE GENOMIC DNA]</scope>
    <source>
        <strain evidence="3 4">APG5</strain>
    </source>
</reference>
<keyword evidence="4" id="KW-1185">Reference proteome</keyword>
<proteinExistence type="predicted"/>
<dbReference type="EMBL" id="PXXU01000016">
    <property type="protein sequence ID" value="PSJ17671.1"/>
    <property type="molecule type" value="Genomic_DNA"/>
</dbReference>
<keyword evidence="2" id="KW-1133">Transmembrane helix</keyword>
<keyword evidence="2" id="KW-0812">Transmembrane</keyword>
<name>A0A2P7NW20_9PROT</name>
<feature type="compositionally biased region" description="Basic and acidic residues" evidence="1">
    <location>
        <begin position="129"/>
        <end position="139"/>
    </location>
</feature>
<comment type="caution">
    <text evidence="3">The sequence shown here is derived from an EMBL/GenBank/DDBJ whole genome shotgun (WGS) entry which is preliminary data.</text>
</comment>
<keyword evidence="2" id="KW-0472">Membrane</keyword>
<organism evidence="3 4">
    <name type="scientific">Nitrosomonas supralitoralis</name>
    <dbReference type="NCBI Taxonomy" id="2116706"/>
    <lineage>
        <taxon>Bacteria</taxon>
        <taxon>Pseudomonadati</taxon>
        <taxon>Pseudomonadota</taxon>
        <taxon>Betaproteobacteria</taxon>
        <taxon>Nitrosomonadales</taxon>
        <taxon>Nitrosomonadaceae</taxon>
        <taxon>Nitrosomonas</taxon>
    </lineage>
</organism>
<dbReference type="AlphaFoldDB" id="A0A2P7NW20"/>
<feature type="transmembrane region" description="Helical" evidence="2">
    <location>
        <begin position="266"/>
        <end position="289"/>
    </location>
</feature>
<evidence type="ECO:0000256" key="2">
    <source>
        <dbReference type="SAM" id="Phobius"/>
    </source>
</evidence>
<accession>A0A2P7NW20</accession>
<dbReference type="Proteomes" id="UP000241912">
    <property type="component" value="Unassembled WGS sequence"/>
</dbReference>
<evidence type="ECO:0000313" key="4">
    <source>
        <dbReference type="Proteomes" id="UP000241912"/>
    </source>
</evidence>
<feature type="region of interest" description="Disordered" evidence="1">
    <location>
        <begin position="119"/>
        <end position="149"/>
    </location>
</feature>
<dbReference type="OrthoDB" id="8545551at2"/>
<gene>
    <name evidence="3" type="ORF">C7H79_07145</name>
</gene>
<sequence>MVAIIGKLITVILFFLTGTSVSAEVPVSYSESESISSNRIDASRQENTRQGMPWQIRPGEDILQIARLIYPENAAARDTLIRAIIQTNSEHFPDGIYQPIPIGTTIHIPDLRTINAYAKPATQSRQPKSAKDSATRKPQETTTRSIKSESKNHQLSLKLIGQLEQIADSEAIQLNQLTINIASIETHIASLQSLLLSQASIAQEKQVEHVEVIPDTELKPRTDSMIQPENKAHQNIDTVAIAENLILQSIDNSATPNEFTADSIDVALFSDTTFLVGIILTLMVVFMMLRNHKKIKERLAGPVDELFTVERHRYEAVLLHHNDKTTQFADNNSSDPPDLSDQAASAAHTLIEQENPDAAIELLQRQLAINQRDVPTWLMLFELLYKSNNKRDFKKNARRFKRMRKFPDIWQQIQSLGHKLEPNESLYFDELKRKEKFFSDTSESI</sequence>
<protein>
    <submittedName>
        <fullName evidence="3">Uncharacterized protein</fullName>
    </submittedName>
</protein>
<dbReference type="RefSeq" id="WP_106706604.1">
    <property type="nucleotide sequence ID" value="NZ_PXXU01000016.1"/>
</dbReference>
<evidence type="ECO:0000313" key="3">
    <source>
        <dbReference type="EMBL" id="PSJ17671.1"/>
    </source>
</evidence>
<evidence type="ECO:0000256" key="1">
    <source>
        <dbReference type="SAM" id="MobiDB-lite"/>
    </source>
</evidence>